<accession>A0A485PW92</accession>
<dbReference type="Proteomes" id="UP000386466">
    <property type="component" value="Unassembled WGS sequence"/>
</dbReference>
<protein>
    <submittedName>
        <fullName evidence="2">Dnaj homolog subfamily a member 1</fullName>
    </submittedName>
</protein>
<feature type="compositionally biased region" description="Basic and acidic residues" evidence="1">
    <location>
        <begin position="31"/>
        <end position="40"/>
    </location>
</feature>
<feature type="region of interest" description="Disordered" evidence="1">
    <location>
        <begin position="20"/>
        <end position="49"/>
    </location>
</feature>
<gene>
    <name evidence="2" type="ORF">LYPA_23C012583</name>
</gene>
<evidence type="ECO:0000313" key="3">
    <source>
        <dbReference type="Proteomes" id="UP000386466"/>
    </source>
</evidence>
<evidence type="ECO:0000256" key="1">
    <source>
        <dbReference type="SAM" id="MobiDB-lite"/>
    </source>
</evidence>
<proteinExistence type="predicted"/>
<keyword evidence="3" id="KW-1185">Reference proteome</keyword>
<dbReference type="AlphaFoldDB" id="A0A485PW92"/>
<sequence length="49" mass="5788">MKEVKEIDEMEKVELVNYDPNQERKCHHNGKSYEDDEHHSRGGVQCQTS</sequence>
<evidence type="ECO:0000313" key="2">
    <source>
        <dbReference type="EMBL" id="VFV46822.1"/>
    </source>
</evidence>
<reference evidence="2 3" key="1">
    <citation type="submission" date="2019-01" db="EMBL/GenBank/DDBJ databases">
        <authorList>
            <person name="Alioto T."/>
            <person name="Alioto T."/>
        </authorList>
    </citation>
    <scope>NUCLEOTIDE SEQUENCE [LARGE SCALE GENOMIC DNA]</scope>
</reference>
<name>A0A485PW92_LYNPA</name>
<organism evidence="2 3">
    <name type="scientific">Lynx pardinus</name>
    <name type="common">Iberian lynx</name>
    <name type="synonym">Felis pardina</name>
    <dbReference type="NCBI Taxonomy" id="191816"/>
    <lineage>
        <taxon>Eukaryota</taxon>
        <taxon>Metazoa</taxon>
        <taxon>Chordata</taxon>
        <taxon>Craniata</taxon>
        <taxon>Vertebrata</taxon>
        <taxon>Euteleostomi</taxon>
        <taxon>Mammalia</taxon>
        <taxon>Eutheria</taxon>
        <taxon>Laurasiatheria</taxon>
        <taxon>Carnivora</taxon>
        <taxon>Feliformia</taxon>
        <taxon>Felidae</taxon>
        <taxon>Felinae</taxon>
        <taxon>Lynx</taxon>
    </lineage>
</organism>
<dbReference type="EMBL" id="CAAGRJ010039543">
    <property type="protein sequence ID" value="VFV46822.1"/>
    <property type="molecule type" value="Genomic_DNA"/>
</dbReference>